<keyword evidence="1" id="KW-0175">Coiled coil</keyword>
<name>A0A6J0BII6_NEOLC</name>
<accession>A0A6J0BII6</accession>
<gene>
    <name evidence="4" type="primary">LOC107220264</name>
</gene>
<dbReference type="GeneID" id="107220264"/>
<dbReference type="InParanoid" id="A0A6J0BII6"/>
<feature type="coiled-coil region" evidence="1">
    <location>
        <begin position="98"/>
        <end position="153"/>
    </location>
</feature>
<feature type="compositionally biased region" description="Low complexity" evidence="2">
    <location>
        <begin position="312"/>
        <end position="324"/>
    </location>
</feature>
<dbReference type="RefSeq" id="XP_015514281.2">
    <property type="nucleotide sequence ID" value="XM_015658795.2"/>
</dbReference>
<dbReference type="KEGG" id="nlo:107220264"/>
<protein>
    <submittedName>
        <fullName evidence="4">Uncharacterized protein LOC107220264</fullName>
    </submittedName>
</protein>
<evidence type="ECO:0000256" key="2">
    <source>
        <dbReference type="SAM" id="MobiDB-lite"/>
    </source>
</evidence>
<reference evidence="4" key="1">
    <citation type="submission" date="2025-08" db="UniProtKB">
        <authorList>
            <consortium name="RefSeq"/>
        </authorList>
    </citation>
    <scope>IDENTIFICATION</scope>
    <source>
        <tissue evidence="4">Thorax and Abdomen</tissue>
    </source>
</reference>
<dbReference type="AlphaFoldDB" id="A0A6J0BII6"/>
<feature type="region of interest" description="Disordered" evidence="2">
    <location>
        <begin position="272"/>
        <end position="344"/>
    </location>
</feature>
<dbReference type="OrthoDB" id="7693528at2759"/>
<organism evidence="4">
    <name type="scientific">Neodiprion lecontei</name>
    <name type="common">Redheaded pine sawfly</name>
    <dbReference type="NCBI Taxonomy" id="441921"/>
    <lineage>
        <taxon>Eukaryota</taxon>
        <taxon>Metazoa</taxon>
        <taxon>Ecdysozoa</taxon>
        <taxon>Arthropoda</taxon>
        <taxon>Hexapoda</taxon>
        <taxon>Insecta</taxon>
        <taxon>Pterygota</taxon>
        <taxon>Neoptera</taxon>
        <taxon>Endopterygota</taxon>
        <taxon>Hymenoptera</taxon>
        <taxon>Tenthredinoidea</taxon>
        <taxon>Diprionidae</taxon>
        <taxon>Diprioninae</taxon>
        <taxon>Neodiprion</taxon>
    </lineage>
</organism>
<sequence>MATLHCRSGCKSDVRVNREPPAKHFENAVSKFEERRGSMVQRQQFLKNKITTMERSIPALMAYNMWVSGQKCADAPLCKVKEIMAKFSPTPDPTDKLLENLKNTVSELNAETEKLHGKIIDTEIELEESGMELDSLESANNDLTKRITDLEHEVEKTTVPSLHSIHSEDLVCLSKLRKLGSEEVNLKCCIRELEEKEVKFRQQIEQLLTSREFQKDSGGKKMVKRIQELESTERKMNCALQTHKHNMHQLKKKLMQKEKAIIEMEMCLGMDGESKGSKKNSIAKKDCKQSSSQSGSWLPHWMVPSCSKVSDSTSSPRKGSESSSGAAAFTTDAEVSRQKNSLRS</sequence>
<evidence type="ECO:0000313" key="4">
    <source>
        <dbReference type="RefSeq" id="XP_015514281.2"/>
    </source>
</evidence>
<evidence type="ECO:0000256" key="1">
    <source>
        <dbReference type="SAM" id="Coils"/>
    </source>
</evidence>
<keyword evidence="3" id="KW-1185">Reference proteome</keyword>
<evidence type="ECO:0000313" key="3">
    <source>
        <dbReference type="Proteomes" id="UP000829291"/>
    </source>
</evidence>
<proteinExistence type="predicted"/>
<dbReference type="Proteomes" id="UP000829291">
    <property type="component" value="Chromosome 6"/>
</dbReference>